<dbReference type="PANTHER" id="PTHR21240">
    <property type="entry name" value="2-AMINO-3-CARBOXYLMUCONATE-6-SEMIALDEHYDE DECARBOXYLASE"/>
    <property type="match status" value="1"/>
</dbReference>
<reference evidence="3 4" key="1">
    <citation type="journal article" date="2010" name="Stand. Genomic Sci.">
        <title>Complete genome sequence of Haliangium ochraceum type strain (SMP-2).</title>
        <authorList>
            <consortium name="US DOE Joint Genome Institute (JGI-PGF)"/>
            <person name="Ivanova N."/>
            <person name="Daum C."/>
            <person name="Lang E."/>
            <person name="Abt B."/>
            <person name="Kopitz M."/>
            <person name="Saunders E."/>
            <person name="Lapidus A."/>
            <person name="Lucas S."/>
            <person name="Glavina Del Rio T."/>
            <person name="Nolan M."/>
            <person name="Tice H."/>
            <person name="Copeland A."/>
            <person name="Cheng J.F."/>
            <person name="Chen F."/>
            <person name="Bruce D."/>
            <person name="Goodwin L."/>
            <person name="Pitluck S."/>
            <person name="Mavromatis K."/>
            <person name="Pati A."/>
            <person name="Mikhailova N."/>
            <person name="Chen A."/>
            <person name="Palaniappan K."/>
            <person name="Land M."/>
            <person name="Hauser L."/>
            <person name="Chang Y.J."/>
            <person name="Jeffries C.D."/>
            <person name="Detter J.C."/>
            <person name="Brettin T."/>
            <person name="Rohde M."/>
            <person name="Goker M."/>
            <person name="Bristow J."/>
            <person name="Markowitz V."/>
            <person name="Eisen J.A."/>
            <person name="Hugenholtz P."/>
            <person name="Kyrpides N.C."/>
            <person name="Klenk H.P."/>
        </authorList>
    </citation>
    <scope>NUCLEOTIDE SEQUENCE [LARGE SCALE GENOMIC DNA]</scope>
    <source>
        <strain evidence="4">DSM 14365 / CIP 107738 / JCM 11303 / AJ 13395 / SMP-2</strain>
    </source>
</reference>
<dbReference type="AlphaFoldDB" id="D0LXY8"/>
<dbReference type="Pfam" id="PF04909">
    <property type="entry name" value="Amidohydro_2"/>
    <property type="match status" value="1"/>
</dbReference>
<dbReference type="eggNOG" id="COG2159">
    <property type="taxonomic scope" value="Bacteria"/>
</dbReference>
<feature type="domain" description="Amidohydrolase-related" evidence="2">
    <location>
        <begin position="4"/>
        <end position="287"/>
    </location>
</feature>
<organism evidence="3 4">
    <name type="scientific">Haliangium ochraceum (strain DSM 14365 / JCM 11303 / SMP-2)</name>
    <dbReference type="NCBI Taxonomy" id="502025"/>
    <lineage>
        <taxon>Bacteria</taxon>
        <taxon>Pseudomonadati</taxon>
        <taxon>Myxococcota</taxon>
        <taxon>Polyangia</taxon>
        <taxon>Haliangiales</taxon>
        <taxon>Kofleriaceae</taxon>
        <taxon>Haliangium</taxon>
    </lineage>
</organism>
<dbReference type="InterPro" id="IPR032466">
    <property type="entry name" value="Metal_Hydrolase"/>
</dbReference>
<dbReference type="InterPro" id="IPR032465">
    <property type="entry name" value="ACMSD"/>
</dbReference>
<evidence type="ECO:0000259" key="2">
    <source>
        <dbReference type="Pfam" id="PF04909"/>
    </source>
</evidence>
<dbReference type="GO" id="GO:0005737">
    <property type="term" value="C:cytoplasm"/>
    <property type="evidence" value="ECO:0007669"/>
    <property type="project" value="TreeGrafter"/>
</dbReference>
<protein>
    <submittedName>
        <fullName evidence="3">Amidohydrolase 2</fullName>
    </submittedName>
</protein>
<keyword evidence="1" id="KW-0456">Lyase</keyword>
<gene>
    <name evidence="3" type="ordered locus">Hoch_1795</name>
</gene>
<name>D0LXY8_HALO1</name>
<proteinExistence type="predicted"/>
<dbReference type="EMBL" id="CP001804">
    <property type="protein sequence ID" value="ACY14343.1"/>
    <property type="molecule type" value="Genomic_DNA"/>
</dbReference>
<dbReference type="InterPro" id="IPR006680">
    <property type="entry name" value="Amidohydro-rel"/>
</dbReference>
<dbReference type="OrthoDB" id="1407586at2"/>
<dbReference type="PANTHER" id="PTHR21240:SF28">
    <property type="entry name" value="ISO-OROTATE DECARBOXYLASE (EUROFUNG)"/>
    <property type="match status" value="1"/>
</dbReference>
<dbReference type="Gene3D" id="3.20.20.140">
    <property type="entry name" value="Metal-dependent hydrolases"/>
    <property type="match status" value="1"/>
</dbReference>
<dbReference type="KEGG" id="hoh:Hoch_1795"/>
<dbReference type="SUPFAM" id="SSF51556">
    <property type="entry name" value="Metallo-dependent hydrolases"/>
    <property type="match status" value="1"/>
</dbReference>
<dbReference type="HOGENOM" id="CLU_952258_0_0_7"/>
<dbReference type="GO" id="GO:0016787">
    <property type="term" value="F:hydrolase activity"/>
    <property type="evidence" value="ECO:0007669"/>
    <property type="project" value="UniProtKB-KW"/>
</dbReference>
<keyword evidence="4" id="KW-1185">Reference proteome</keyword>
<dbReference type="STRING" id="502025.Hoch_1795"/>
<sequence length="294" mass="33348">MTVIDAHAHFDPRILDVPALLHKLDGAGIDKVVLIPSMNDPLPHTPELLLSVMRRLMSSPLCGCAAWIERRLHDDEGNLRLRGETIRIYSRPDNGQVADLLRAHPERFLGWIFLNPRDTLDPVEELERWREVPGFIGVKLHPHWHGYAIHEALPIAVRCEELGLPILIHLGFGERGAWQVLRGRCPKLRIVFAHAGMPLFARMWRDIRDDPGLYIDLSSPYLSERLARDAVSVCGPERALFGTDAPYGFPDGDHGYDYTHIRGWVERMPCHARSIERMLGGNAERLLAEQRDGA</sequence>
<accession>D0LXY8</accession>
<dbReference type="GO" id="GO:0016831">
    <property type="term" value="F:carboxy-lyase activity"/>
    <property type="evidence" value="ECO:0007669"/>
    <property type="project" value="InterPro"/>
</dbReference>
<dbReference type="GO" id="GO:0019748">
    <property type="term" value="P:secondary metabolic process"/>
    <property type="evidence" value="ECO:0007669"/>
    <property type="project" value="TreeGrafter"/>
</dbReference>
<dbReference type="Proteomes" id="UP000001880">
    <property type="component" value="Chromosome"/>
</dbReference>
<dbReference type="RefSeq" id="WP_012826951.1">
    <property type="nucleotide sequence ID" value="NC_013440.1"/>
</dbReference>
<evidence type="ECO:0000313" key="3">
    <source>
        <dbReference type="EMBL" id="ACY14343.1"/>
    </source>
</evidence>
<evidence type="ECO:0000256" key="1">
    <source>
        <dbReference type="ARBA" id="ARBA00023239"/>
    </source>
</evidence>
<evidence type="ECO:0000313" key="4">
    <source>
        <dbReference type="Proteomes" id="UP000001880"/>
    </source>
</evidence>
<keyword evidence="3" id="KW-0378">Hydrolase</keyword>